<name>A0A5B7G5V8_PORTR</name>
<dbReference type="AlphaFoldDB" id="A0A5B7G5V8"/>
<comment type="caution">
    <text evidence="2">The sequence shown here is derived from an EMBL/GenBank/DDBJ whole genome shotgun (WGS) entry which is preliminary data.</text>
</comment>
<evidence type="ECO:0000256" key="1">
    <source>
        <dbReference type="SAM" id="MobiDB-lite"/>
    </source>
</evidence>
<dbReference type="Proteomes" id="UP000324222">
    <property type="component" value="Unassembled WGS sequence"/>
</dbReference>
<protein>
    <submittedName>
        <fullName evidence="2">Uncharacterized protein</fullName>
    </submittedName>
</protein>
<proteinExistence type="predicted"/>
<organism evidence="2 3">
    <name type="scientific">Portunus trituberculatus</name>
    <name type="common">Swimming crab</name>
    <name type="synonym">Neptunus trituberculatus</name>
    <dbReference type="NCBI Taxonomy" id="210409"/>
    <lineage>
        <taxon>Eukaryota</taxon>
        <taxon>Metazoa</taxon>
        <taxon>Ecdysozoa</taxon>
        <taxon>Arthropoda</taxon>
        <taxon>Crustacea</taxon>
        <taxon>Multicrustacea</taxon>
        <taxon>Malacostraca</taxon>
        <taxon>Eumalacostraca</taxon>
        <taxon>Eucarida</taxon>
        <taxon>Decapoda</taxon>
        <taxon>Pleocyemata</taxon>
        <taxon>Brachyura</taxon>
        <taxon>Eubrachyura</taxon>
        <taxon>Portunoidea</taxon>
        <taxon>Portunidae</taxon>
        <taxon>Portuninae</taxon>
        <taxon>Portunus</taxon>
    </lineage>
</organism>
<evidence type="ECO:0000313" key="3">
    <source>
        <dbReference type="Proteomes" id="UP000324222"/>
    </source>
</evidence>
<gene>
    <name evidence="2" type="ORF">E2C01_046734</name>
</gene>
<sequence>MRLPGGRRFVLEDSGSLGRPADSCVGEGLLQAGNGRRGFSNDRGDFSNCFPHLPSARVTAVSWRALWNQPPSLTTELRYADLPPRYRPGLAHPLLQRNLAATPDSSNLVSNATTRRGRVKEREREEEGLPEGRGEGRGQGREEDEEEE</sequence>
<keyword evidence="3" id="KW-1185">Reference proteome</keyword>
<evidence type="ECO:0000313" key="2">
    <source>
        <dbReference type="EMBL" id="MPC52855.1"/>
    </source>
</evidence>
<reference evidence="2 3" key="1">
    <citation type="submission" date="2019-05" db="EMBL/GenBank/DDBJ databases">
        <title>Another draft genome of Portunus trituberculatus and its Hox gene families provides insights of decapod evolution.</title>
        <authorList>
            <person name="Jeong J.-H."/>
            <person name="Song I."/>
            <person name="Kim S."/>
            <person name="Choi T."/>
            <person name="Kim D."/>
            <person name="Ryu S."/>
            <person name="Kim W."/>
        </authorList>
    </citation>
    <scope>NUCLEOTIDE SEQUENCE [LARGE SCALE GENOMIC DNA]</scope>
    <source>
        <tissue evidence="2">Muscle</tissue>
    </source>
</reference>
<feature type="compositionally biased region" description="Polar residues" evidence="1">
    <location>
        <begin position="103"/>
        <end position="114"/>
    </location>
</feature>
<accession>A0A5B7G5V8</accession>
<dbReference type="EMBL" id="VSRR010011201">
    <property type="protein sequence ID" value="MPC52855.1"/>
    <property type="molecule type" value="Genomic_DNA"/>
</dbReference>
<feature type="region of interest" description="Disordered" evidence="1">
    <location>
        <begin position="99"/>
        <end position="148"/>
    </location>
</feature>
<feature type="compositionally biased region" description="Basic and acidic residues" evidence="1">
    <location>
        <begin position="120"/>
        <end position="141"/>
    </location>
</feature>